<sequence length="239" mass="27995">MNNYSYCTKSLPTYLGQAFLFKERTSPYQEHSRGKKFMPIWDPTGNQFVPLARLHRNLPKELEEPLLHISALVNYELSFGWPGRGGKAPAPQTIWQHLHTLGLIALVDSTMQRMLLVLKHYAAITRRPFFDFSNIKEEYSKRTYTIQTKDGADVTVSDVFLTILTTNQAITFFRKIHDVSVDEQYIMKYVLEQMGPLFLHGEMIPHVTRPIFMRYIHVKERIGSQEDFWQEDMNAIIYF</sequence>
<gene>
    <name evidence="1" type="ORF">COU33_00275</name>
</gene>
<name>A0A2M6W2F4_9BACT</name>
<reference evidence="2" key="1">
    <citation type="submission" date="2017-09" db="EMBL/GenBank/DDBJ databases">
        <title>Depth-based differentiation of microbial function through sediment-hosted aquifers and enrichment of novel symbionts in the deep terrestrial subsurface.</title>
        <authorList>
            <person name="Probst A.J."/>
            <person name="Ladd B."/>
            <person name="Jarett J.K."/>
            <person name="Geller-Mcgrath D.E."/>
            <person name="Sieber C.M.K."/>
            <person name="Emerson J.B."/>
            <person name="Anantharaman K."/>
            <person name="Thomas B.C."/>
            <person name="Malmstrom R."/>
            <person name="Stieglmeier M."/>
            <person name="Klingl A."/>
            <person name="Woyke T."/>
            <person name="Ryan C.M."/>
            <person name="Banfield J.F."/>
        </authorList>
    </citation>
    <scope>NUCLEOTIDE SEQUENCE [LARGE SCALE GENOMIC DNA]</scope>
</reference>
<dbReference type="EMBL" id="PFBZ01000012">
    <property type="protein sequence ID" value="PIT86961.1"/>
    <property type="molecule type" value="Genomic_DNA"/>
</dbReference>
<dbReference type="Proteomes" id="UP000229362">
    <property type="component" value="Unassembled WGS sequence"/>
</dbReference>
<protein>
    <submittedName>
        <fullName evidence="1">Uncharacterized protein</fullName>
    </submittedName>
</protein>
<comment type="caution">
    <text evidence="1">The sequence shown here is derived from an EMBL/GenBank/DDBJ whole genome shotgun (WGS) entry which is preliminary data.</text>
</comment>
<organism evidence="1 2">
    <name type="scientific">Candidatus Magasanikbacteria bacterium CG10_big_fil_rev_8_21_14_0_10_43_6</name>
    <dbReference type="NCBI Taxonomy" id="1974650"/>
    <lineage>
        <taxon>Bacteria</taxon>
        <taxon>Candidatus Magasanikiibacteriota</taxon>
    </lineage>
</organism>
<evidence type="ECO:0000313" key="2">
    <source>
        <dbReference type="Proteomes" id="UP000229362"/>
    </source>
</evidence>
<proteinExistence type="predicted"/>
<evidence type="ECO:0000313" key="1">
    <source>
        <dbReference type="EMBL" id="PIT86961.1"/>
    </source>
</evidence>
<accession>A0A2M6W2F4</accession>
<dbReference type="AlphaFoldDB" id="A0A2M6W2F4"/>